<dbReference type="EC" id="1.11.1.24" evidence="2"/>
<dbReference type="InterPro" id="IPR036249">
    <property type="entry name" value="Thioredoxin-like_sf"/>
</dbReference>
<organism evidence="13 14">
    <name type="scientific">Rhizobium esperanzae</name>
    <dbReference type="NCBI Taxonomy" id="1967781"/>
    <lineage>
        <taxon>Bacteria</taxon>
        <taxon>Pseudomonadati</taxon>
        <taxon>Pseudomonadota</taxon>
        <taxon>Alphaproteobacteria</taxon>
        <taxon>Hyphomicrobiales</taxon>
        <taxon>Rhizobiaceae</taxon>
        <taxon>Rhizobium/Agrobacterium group</taxon>
        <taxon>Rhizobium</taxon>
    </lineage>
</organism>
<dbReference type="Gene3D" id="3.40.30.10">
    <property type="entry name" value="Glutaredoxin"/>
    <property type="match status" value="1"/>
</dbReference>
<sequence>MADQKRPLQPGNTAPAFELATANFDGTVSLADLSGRPFLIGFFRGLHCPFCRRQLEQLAGIEPTLNAAGVKTVAVINTPVERARLYFRHRPTPVTLLCDPDCHTHRAFGVPHAEFQPDGSSEPPEWPYTATMAQFQAARINPTGEFPEPLQPMEANTILNAKDRFELDEADQAIFAKHATQLVGHFLVDQNGTIAWAQMEALDGPSSLCIFPTAAEIIAAVGDLAR</sequence>
<evidence type="ECO:0000256" key="2">
    <source>
        <dbReference type="ARBA" id="ARBA00013017"/>
    </source>
</evidence>
<evidence type="ECO:0000256" key="3">
    <source>
        <dbReference type="ARBA" id="ARBA00022559"/>
    </source>
</evidence>
<dbReference type="InterPro" id="IPR000866">
    <property type="entry name" value="AhpC/TSA"/>
</dbReference>
<dbReference type="GO" id="GO:0008379">
    <property type="term" value="F:thioredoxin peroxidase activity"/>
    <property type="evidence" value="ECO:0007669"/>
    <property type="project" value="TreeGrafter"/>
</dbReference>
<dbReference type="AlphaFoldDB" id="A0A246DQC3"/>
<evidence type="ECO:0000256" key="1">
    <source>
        <dbReference type="ARBA" id="ARBA00003330"/>
    </source>
</evidence>
<keyword evidence="6" id="KW-1015">Disulfide bond</keyword>
<keyword evidence="3" id="KW-0575">Peroxidase</keyword>
<dbReference type="InterPro" id="IPR050924">
    <property type="entry name" value="Peroxiredoxin_BCP/PrxQ"/>
</dbReference>
<dbReference type="PROSITE" id="PS51352">
    <property type="entry name" value="THIOREDOXIN_2"/>
    <property type="match status" value="1"/>
</dbReference>
<evidence type="ECO:0000256" key="4">
    <source>
        <dbReference type="ARBA" id="ARBA00022862"/>
    </source>
</evidence>
<comment type="catalytic activity">
    <reaction evidence="11">
        <text>a hydroperoxide + [thioredoxin]-dithiol = an alcohol + [thioredoxin]-disulfide + H2O</text>
        <dbReference type="Rhea" id="RHEA:62620"/>
        <dbReference type="Rhea" id="RHEA-COMP:10698"/>
        <dbReference type="Rhea" id="RHEA-COMP:10700"/>
        <dbReference type="ChEBI" id="CHEBI:15377"/>
        <dbReference type="ChEBI" id="CHEBI:29950"/>
        <dbReference type="ChEBI" id="CHEBI:30879"/>
        <dbReference type="ChEBI" id="CHEBI:35924"/>
        <dbReference type="ChEBI" id="CHEBI:50058"/>
        <dbReference type="EC" id="1.11.1.24"/>
    </reaction>
</comment>
<comment type="caution">
    <text evidence="13">The sequence shown here is derived from an EMBL/GenBank/DDBJ whole genome shotgun (WGS) entry which is preliminary data.</text>
</comment>
<dbReference type="PANTHER" id="PTHR42801:SF7">
    <property type="entry name" value="SLL1159 PROTEIN"/>
    <property type="match status" value="1"/>
</dbReference>
<feature type="domain" description="Thioredoxin" evidence="12">
    <location>
        <begin position="8"/>
        <end position="226"/>
    </location>
</feature>
<evidence type="ECO:0000313" key="14">
    <source>
        <dbReference type="Proteomes" id="UP000197269"/>
    </source>
</evidence>
<dbReference type="GO" id="GO:0045454">
    <property type="term" value="P:cell redox homeostasis"/>
    <property type="evidence" value="ECO:0007669"/>
    <property type="project" value="TreeGrafter"/>
</dbReference>
<proteinExistence type="inferred from homology"/>
<evidence type="ECO:0000256" key="9">
    <source>
        <dbReference type="ARBA" id="ARBA00038489"/>
    </source>
</evidence>
<dbReference type="SUPFAM" id="SSF52833">
    <property type="entry name" value="Thioredoxin-like"/>
    <property type="match status" value="1"/>
</dbReference>
<evidence type="ECO:0000256" key="5">
    <source>
        <dbReference type="ARBA" id="ARBA00023002"/>
    </source>
</evidence>
<evidence type="ECO:0000313" key="13">
    <source>
        <dbReference type="EMBL" id="OWO92514.1"/>
    </source>
</evidence>
<dbReference type="PANTHER" id="PTHR42801">
    <property type="entry name" value="THIOREDOXIN-DEPENDENT PEROXIDE REDUCTASE"/>
    <property type="match status" value="1"/>
</dbReference>
<dbReference type="CDD" id="cd02970">
    <property type="entry name" value="PRX_like2"/>
    <property type="match status" value="1"/>
</dbReference>
<evidence type="ECO:0000256" key="7">
    <source>
        <dbReference type="ARBA" id="ARBA00023284"/>
    </source>
</evidence>
<name>A0A246DQC3_9HYPH</name>
<accession>A0A246DQC3</accession>
<comment type="similarity">
    <text evidence="9">Belongs to the peroxiredoxin family. BCP/PrxQ subfamily.</text>
</comment>
<protein>
    <recommendedName>
        <fullName evidence="2">thioredoxin-dependent peroxiredoxin</fullName>
        <ecNumber evidence="2">1.11.1.24</ecNumber>
    </recommendedName>
    <alternativeName>
        <fullName evidence="8">Thioredoxin peroxidase</fullName>
    </alternativeName>
    <alternativeName>
        <fullName evidence="10">Thioredoxin-dependent peroxiredoxin Bcp</fullName>
    </alternativeName>
</protein>
<evidence type="ECO:0000256" key="6">
    <source>
        <dbReference type="ARBA" id="ARBA00023157"/>
    </source>
</evidence>
<comment type="function">
    <text evidence="1">Thiol-specific peroxidase that catalyzes the reduction of hydrogen peroxide and organic hydroperoxides to water and alcohols, respectively. Plays a role in cell protection against oxidative stress by detoxifying peroxides and as sensor of hydrogen peroxide-mediated signaling events.</text>
</comment>
<evidence type="ECO:0000256" key="11">
    <source>
        <dbReference type="ARBA" id="ARBA00049091"/>
    </source>
</evidence>
<dbReference type="Pfam" id="PF00578">
    <property type="entry name" value="AhpC-TSA"/>
    <property type="match status" value="1"/>
</dbReference>
<dbReference type="InterPro" id="IPR013766">
    <property type="entry name" value="Thioredoxin_domain"/>
</dbReference>
<evidence type="ECO:0000256" key="8">
    <source>
        <dbReference type="ARBA" id="ARBA00032824"/>
    </source>
</evidence>
<evidence type="ECO:0000259" key="12">
    <source>
        <dbReference type="PROSITE" id="PS51352"/>
    </source>
</evidence>
<gene>
    <name evidence="13" type="ORF">B5E41_22400</name>
</gene>
<dbReference type="Proteomes" id="UP000197269">
    <property type="component" value="Unassembled WGS sequence"/>
</dbReference>
<dbReference type="GO" id="GO:0005737">
    <property type="term" value="C:cytoplasm"/>
    <property type="evidence" value="ECO:0007669"/>
    <property type="project" value="TreeGrafter"/>
</dbReference>
<dbReference type="EMBL" id="MXPU01000016">
    <property type="protein sequence ID" value="OWO92514.1"/>
    <property type="molecule type" value="Genomic_DNA"/>
</dbReference>
<dbReference type="RefSeq" id="WP_088396099.1">
    <property type="nucleotide sequence ID" value="NZ_MXPU01000016.1"/>
</dbReference>
<evidence type="ECO:0000256" key="10">
    <source>
        <dbReference type="ARBA" id="ARBA00042639"/>
    </source>
</evidence>
<keyword evidence="5" id="KW-0560">Oxidoreductase</keyword>
<keyword evidence="4" id="KW-0049">Antioxidant</keyword>
<keyword evidence="7" id="KW-0676">Redox-active center</keyword>
<dbReference type="GO" id="GO:0034599">
    <property type="term" value="P:cellular response to oxidative stress"/>
    <property type="evidence" value="ECO:0007669"/>
    <property type="project" value="TreeGrafter"/>
</dbReference>
<reference evidence="13 14" key="1">
    <citation type="submission" date="2017-03" db="EMBL/GenBank/DDBJ databases">
        <title>Genome of strain Rhizobium sp. CNPSo 668.</title>
        <authorList>
            <person name="Ribeiro R."/>
        </authorList>
    </citation>
    <scope>NUCLEOTIDE SEQUENCE [LARGE SCALE GENOMIC DNA]</scope>
    <source>
        <strain evidence="13 14">CNPSo 668</strain>
    </source>
</reference>